<dbReference type="GO" id="GO:0042162">
    <property type="term" value="F:telomeric DNA binding"/>
    <property type="evidence" value="ECO:0007669"/>
    <property type="project" value="TreeGrafter"/>
</dbReference>
<accession>A0A8K0QZY9</accession>
<protein>
    <recommendedName>
        <fullName evidence="1">Telomerase reverse transcriptase</fullName>
        <ecNumber evidence="1">2.7.7.49</ecNumber>
    </recommendedName>
    <alternativeName>
        <fullName evidence="1">Telomerase catalytic subunit</fullName>
    </alternativeName>
</protein>
<evidence type="ECO:0000256" key="2">
    <source>
        <dbReference type="SAM" id="MobiDB-lite"/>
    </source>
</evidence>
<dbReference type="AlphaFoldDB" id="A0A8K0QZY9"/>
<evidence type="ECO:0000313" key="4">
    <source>
        <dbReference type="Proteomes" id="UP000813461"/>
    </source>
</evidence>
<dbReference type="GO" id="GO:0000333">
    <property type="term" value="C:telomerase catalytic core complex"/>
    <property type="evidence" value="ECO:0007669"/>
    <property type="project" value="TreeGrafter"/>
</dbReference>
<keyword evidence="1" id="KW-0539">Nucleus</keyword>
<reference evidence="3" key="1">
    <citation type="journal article" date="2021" name="Nat. Commun.">
        <title>Genetic determinants of endophytism in the Arabidopsis root mycobiome.</title>
        <authorList>
            <person name="Mesny F."/>
            <person name="Miyauchi S."/>
            <person name="Thiergart T."/>
            <person name="Pickel B."/>
            <person name="Atanasova L."/>
            <person name="Karlsson M."/>
            <person name="Huettel B."/>
            <person name="Barry K.W."/>
            <person name="Haridas S."/>
            <person name="Chen C."/>
            <person name="Bauer D."/>
            <person name="Andreopoulos W."/>
            <person name="Pangilinan J."/>
            <person name="LaButti K."/>
            <person name="Riley R."/>
            <person name="Lipzen A."/>
            <person name="Clum A."/>
            <person name="Drula E."/>
            <person name="Henrissat B."/>
            <person name="Kohler A."/>
            <person name="Grigoriev I.V."/>
            <person name="Martin F.M."/>
            <person name="Hacquard S."/>
        </authorList>
    </citation>
    <scope>NUCLEOTIDE SEQUENCE</scope>
    <source>
        <strain evidence="3">MPI-SDFR-AT-0120</strain>
    </source>
</reference>
<comment type="catalytic activity">
    <reaction evidence="1">
        <text>DNA(n) + a 2'-deoxyribonucleoside 5'-triphosphate = DNA(n+1) + diphosphate</text>
        <dbReference type="Rhea" id="RHEA:22508"/>
        <dbReference type="Rhea" id="RHEA-COMP:17339"/>
        <dbReference type="Rhea" id="RHEA-COMP:17340"/>
        <dbReference type="ChEBI" id="CHEBI:33019"/>
        <dbReference type="ChEBI" id="CHEBI:61560"/>
        <dbReference type="ChEBI" id="CHEBI:173112"/>
        <dbReference type="EC" id="2.7.7.49"/>
    </reaction>
</comment>
<dbReference type="GO" id="GO:0003720">
    <property type="term" value="F:telomerase activity"/>
    <property type="evidence" value="ECO:0007669"/>
    <property type="project" value="InterPro"/>
</dbReference>
<sequence length="326" mass="36035">MKRKRDSHASGATRKKARRAGPASQSANATPTSTDHPVLQRLYPEVLTLRHYLLSQLPRSSKNRRRRLFHLGLAPPAGHGEPTSDIDRELGQLLDSTLIGCSSDASSRPAVQTLENREREIKSFTQQRSQSTSGATYEPGYFRQSEIVDFVVWLLFRRSTSHKPSHILCHGFQRSASTSHAQVAAAEPTSSIPGLIERTPNSHVRALKAPVWCRLQAVLGPGGDKIIMDMLLECAMFRPVEGGTANYYQLSGNPISDVRPEKKRKDEAKHGDLTDVAKIAPINASCVKRNPGAIIFVRSRMLYAKAALNAKGGVRFGMRHIRESLD</sequence>
<keyword evidence="4" id="KW-1185">Reference proteome</keyword>
<dbReference type="OrthoDB" id="289721at2759"/>
<evidence type="ECO:0000313" key="3">
    <source>
        <dbReference type="EMBL" id="KAH7077248.1"/>
    </source>
</evidence>
<keyword evidence="1" id="KW-0548">Nucleotidyltransferase</keyword>
<keyword evidence="1" id="KW-0779">Telomere</keyword>
<comment type="subcellular location">
    <subcellularLocation>
        <location evidence="1">Nucleus</location>
    </subcellularLocation>
    <subcellularLocation>
        <location evidence="1">Chromosome</location>
        <location evidence="1">Telomere</location>
    </subcellularLocation>
</comment>
<dbReference type="GO" id="GO:0007004">
    <property type="term" value="P:telomere maintenance via telomerase"/>
    <property type="evidence" value="ECO:0007669"/>
    <property type="project" value="TreeGrafter"/>
</dbReference>
<dbReference type="GO" id="GO:0000781">
    <property type="term" value="C:chromosome, telomeric region"/>
    <property type="evidence" value="ECO:0007669"/>
    <property type="project" value="UniProtKB-SubCell"/>
</dbReference>
<keyword evidence="1" id="KW-0158">Chromosome</keyword>
<keyword evidence="1" id="KW-0808">Transferase</keyword>
<dbReference type="GO" id="GO:0046872">
    <property type="term" value="F:metal ion binding"/>
    <property type="evidence" value="ECO:0007669"/>
    <property type="project" value="UniProtKB-KW"/>
</dbReference>
<feature type="compositionally biased region" description="Polar residues" evidence="2">
    <location>
        <begin position="23"/>
        <end position="35"/>
    </location>
</feature>
<keyword evidence="1" id="KW-0479">Metal-binding</keyword>
<organism evidence="3 4">
    <name type="scientific">Paraphoma chrysanthemicola</name>
    <dbReference type="NCBI Taxonomy" id="798071"/>
    <lineage>
        <taxon>Eukaryota</taxon>
        <taxon>Fungi</taxon>
        <taxon>Dikarya</taxon>
        <taxon>Ascomycota</taxon>
        <taxon>Pezizomycotina</taxon>
        <taxon>Dothideomycetes</taxon>
        <taxon>Pleosporomycetidae</taxon>
        <taxon>Pleosporales</taxon>
        <taxon>Pleosporineae</taxon>
        <taxon>Phaeosphaeriaceae</taxon>
        <taxon>Paraphoma</taxon>
    </lineage>
</organism>
<keyword evidence="1" id="KW-0695">RNA-directed DNA polymerase</keyword>
<comment type="similarity">
    <text evidence="1">Belongs to the reverse transcriptase family. Telomerase subfamily.</text>
</comment>
<keyword evidence="1" id="KW-0460">Magnesium</keyword>
<dbReference type="PANTHER" id="PTHR12066">
    <property type="entry name" value="TELOMERASE REVERSE TRANSCRIPTASE"/>
    <property type="match status" value="1"/>
</dbReference>
<feature type="region of interest" description="Disordered" evidence="2">
    <location>
        <begin position="1"/>
        <end position="38"/>
    </location>
</feature>
<name>A0A8K0QZY9_9PLEO</name>
<dbReference type="EMBL" id="JAGMVJ010000018">
    <property type="protein sequence ID" value="KAH7077248.1"/>
    <property type="molecule type" value="Genomic_DNA"/>
</dbReference>
<dbReference type="Proteomes" id="UP000813461">
    <property type="component" value="Unassembled WGS sequence"/>
</dbReference>
<comment type="function">
    <text evidence="1">Telomerase is a ribonucleoprotein enzyme essential for the replication of chromosome termini in most eukaryotes. It elongates telomeres. It is a reverse transcriptase that adds simple sequence repeats to chromosome ends by copying a template sequence within the RNA component of the enzyme.</text>
</comment>
<dbReference type="PANTHER" id="PTHR12066:SF0">
    <property type="entry name" value="TELOMERASE REVERSE TRANSCRIPTASE"/>
    <property type="match status" value="1"/>
</dbReference>
<proteinExistence type="inferred from homology"/>
<evidence type="ECO:0000256" key="1">
    <source>
        <dbReference type="RuleBase" id="RU365061"/>
    </source>
</evidence>
<dbReference type="EC" id="2.7.7.49" evidence="1"/>
<comment type="caution">
    <text evidence="3">The sequence shown here is derived from an EMBL/GenBank/DDBJ whole genome shotgun (WGS) entry which is preliminary data.</text>
</comment>
<gene>
    <name evidence="3" type="ORF">FB567DRAFT_146392</name>
</gene>
<dbReference type="InterPro" id="IPR003545">
    <property type="entry name" value="Telomerase_RT"/>
</dbReference>
<dbReference type="GO" id="GO:0070034">
    <property type="term" value="F:telomerase RNA binding"/>
    <property type="evidence" value="ECO:0007669"/>
    <property type="project" value="TreeGrafter"/>
</dbReference>